<dbReference type="AlphaFoldDB" id="A0A2H1WU14"/>
<dbReference type="EMBL" id="ODYU01011054">
    <property type="protein sequence ID" value="SOQ56548.1"/>
    <property type="molecule type" value="Genomic_DNA"/>
</dbReference>
<organism evidence="1">
    <name type="scientific">Spodoptera frugiperda</name>
    <name type="common">Fall armyworm</name>
    <dbReference type="NCBI Taxonomy" id="7108"/>
    <lineage>
        <taxon>Eukaryota</taxon>
        <taxon>Metazoa</taxon>
        <taxon>Ecdysozoa</taxon>
        <taxon>Arthropoda</taxon>
        <taxon>Hexapoda</taxon>
        <taxon>Insecta</taxon>
        <taxon>Pterygota</taxon>
        <taxon>Neoptera</taxon>
        <taxon>Endopterygota</taxon>
        <taxon>Lepidoptera</taxon>
        <taxon>Glossata</taxon>
        <taxon>Ditrysia</taxon>
        <taxon>Noctuoidea</taxon>
        <taxon>Noctuidae</taxon>
        <taxon>Amphipyrinae</taxon>
        <taxon>Spodoptera</taxon>
    </lineage>
</organism>
<gene>
    <name evidence="1" type="ORF">SFRICE_013647</name>
</gene>
<accession>A0A2H1WU14</accession>
<name>A0A2H1WU14_SPOFR</name>
<reference evidence="1" key="1">
    <citation type="submission" date="2016-07" db="EMBL/GenBank/DDBJ databases">
        <authorList>
            <person name="Bretaudeau A."/>
        </authorList>
    </citation>
    <scope>NUCLEOTIDE SEQUENCE</scope>
    <source>
        <strain evidence="1">Rice</strain>
        <tissue evidence="1">Whole body</tissue>
    </source>
</reference>
<proteinExistence type="predicted"/>
<sequence>MGQKADVIDLGGRYIIEECNILPRWSSGRKCDCLTRSLRSDSRVEQTIAGYFFRILENFSVVSPSLILCPVYGNRLTPYYMGLITQILKVGVHCIAALRAVIRVWESHASARMGRLDRSDTTASQKTDVKQRLRCLSSCKLDPYRSCSSFGRLGTVCPVKKRQTLQYIFFLYFSVFRKFLSSSTESGNVPGIADDAVRTMRISGRSCMSFYTRQTKIRCVRCVWCVRCGSVDAVV</sequence>
<evidence type="ECO:0000313" key="1">
    <source>
        <dbReference type="EMBL" id="SOQ56548.1"/>
    </source>
</evidence>
<protein>
    <submittedName>
        <fullName evidence="1">SFRICE_013647</fullName>
    </submittedName>
</protein>